<dbReference type="GO" id="GO:0006353">
    <property type="term" value="P:DNA-templated transcription termination"/>
    <property type="evidence" value="ECO:0007669"/>
    <property type="project" value="UniProtKB-UniRule"/>
</dbReference>
<accession>A0A926DDY0</accession>
<dbReference type="SUPFAM" id="SSF48013">
    <property type="entry name" value="NusB-like"/>
    <property type="match status" value="1"/>
</dbReference>
<dbReference type="RefSeq" id="WP_249299271.1">
    <property type="nucleotide sequence ID" value="NZ_JACRSP010000001.1"/>
</dbReference>
<dbReference type="HAMAP" id="MF_00073">
    <property type="entry name" value="NusB"/>
    <property type="match status" value="1"/>
</dbReference>
<evidence type="ECO:0000256" key="2">
    <source>
        <dbReference type="ARBA" id="ARBA00022814"/>
    </source>
</evidence>
<evidence type="ECO:0000256" key="3">
    <source>
        <dbReference type="ARBA" id="ARBA00022884"/>
    </source>
</evidence>
<organism evidence="9 10">
    <name type="scientific">Feifania hominis</name>
    <dbReference type="NCBI Taxonomy" id="2763660"/>
    <lineage>
        <taxon>Bacteria</taxon>
        <taxon>Bacillati</taxon>
        <taxon>Bacillota</taxon>
        <taxon>Clostridia</taxon>
        <taxon>Eubacteriales</taxon>
        <taxon>Feifaniaceae</taxon>
        <taxon>Feifania</taxon>
    </lineage>
</organism>
<evidence type="ECO:0000256" key="6">
    <source>
        <dbReference type="HAMAP-Rule" id="MF_00073"/>
    </source>
</evidence>
<sequence length="153" mass="17425">MKRTEARIETFKLVYEYDFHREKTPQQIYEMAVTERELCDDTYIRETFDGVVKNMDQIDEIIKENAIGWKINRISHVALAVTRLAIYEMLYSHDISHAVAINEAVEIAKLYEGKDAASFINGILGSVSKKNPKTDLEPAAEKKEEPSVGEAGE</sequence>
<dbReference type="InterPro" id="IPR011605">
    <property type="entry name" value="NusB_fam"/>
</dbReference>
<comment type="function">
    <text evidence="6">Involved in transcription antitermination. Required for transcription of ribosomal RNA (rRNA) genes. Binds specifically to the boxA antiterminator sequence of the ribosomal RNA (rrn) operons.</text>
</comment>
<proteinExistence type="inferred from homology"/>
<keyword evidence="4 6" id="KW-0805">Transcription regulation</keyword>
<dbReference type="InterPro" id="IPR035926">
    <property type="entry name" value="NusB-like_sf"/>
</dbReference>
<dbReference type="NCBIfam" id="TIGR01951">
    <property type="entry name" value="nusB"/>
    <property type="match status" value="1"/>
</dbReference>
<dbReference type="Proteomes" id="UP000620366">
    <property type="component" value="Unassembled WGS sequence"/>
</dbReference>
<dbReference type="Pfam" id="PF01029">
    <property type="entry name" value="NusB"/>
    <property type="match status" value="1"/>
</dbReference>
<evidence type="ECO:0000256" key="4">
    <source>
        <dbReference type="ARBA" id="ARBA00023015"/>
    </source>
</evidence>
<feature type="region of interest" description="Disordered" evidence="7">
    <location>
        <begin position="127"/>
        <end position="153"/>
    </location>
</feature>
<keyword evidence="10" id="KW-1185">Reference proteome</keyword>
<dbReference type="GO" id="GO:0003723">
    <property type="term" value="F:RNA binding"/>
    <property type="evidence" value="ECO:0007669"/>
    <property type="project" value="UniProtKB-UniRule"/>
</dbReference>
<protein>
    <recommendedName>
        <fullName evidence="6">Transcription antitermination protein NusB</fullName>
    </recommendedName>
    <alternativeName>
        <fullName evidence="6">Antitermination factor NusB</fullName>
    </alternativeName>
</protein>
<evidence type="ECO:0000313" key="9">
    <source>
        <dbReference type="EMBL" id="MBC8535544.1"/>
    </source>
</evidence>
<evidence type="ECO:0000256" key="1">
    <source>
        <dbReference type="ARBA" id="ARBA00005952"/>
    </source>
</evidence>
<gene>
    <name evidence="6 9" type="primary">nusB</name>
    <name evidence="9" type="ORF">H8695_02390</name>
</gene>
<dbReference type="InterPro" id="IPR006027">
    <property type="entry name" value="NusB_RsmB_TIM44"/>
</dbReference>
<reference evidence="9" key="1">
    <citation type="submission" date="2020-08" db="EMBL/GenBank/DDBJ databases">
        <title>Genome public.</title>
        <authorList>
            <person name="Liu C."/>
            <person name="Sun Q."/>
        </authorList>
    </citation>
    <scope>NUCLEOTIDE SEQUENCE</scope>
    <source>
        <strain evidence="9">BX7</strain>
    </source>
</reference>
<comment type="caution">
    <text evidence="9">The sequence shown here is derived from an EMBL/GenBank/DDBJ whole genome shotgun (WGS) entry which is preliminary data.</text>
</comment>
<dbReference type="Gene3D" id="1.10.940.10">
    <property type="entry name" value="NusB-like"/>
    <property type="match status" value="1"/>
</dbReference>
<feature type="domain" description="NusB/RsmB/TIM44" evidence="8">
    <location>
        <begin position="5"/>
        <end position="129"/>
    </location>
</feature>
<name>A0A926DDY0_9FIRM</name>
<keyword evidence="5 6" id="KW-0804">Transcription</keyword>
<feature type="compositionally biased region" description="Basic and acidic residues" evidence="7">
    <location>
        <begin position="132"/>
        <end position="146"/>
    </location>
</feature>
<evidence type="ECO:0000256" key="5">
    <source>
        <dbReference type="ARBA" id="ARBA00023163"/>
    </source>
</evidence>
<comment type="similarity">
    <text evidence="1 6">Belongs to the NusB family.</text>
</comment>
<dbReference type="EMBL" id="JACRSP010000001">
    <property type="protein sequence ID" value="MBC8535544.1"/>
    <property type="molecule type" value="Genomic_DNA"/>
</dbReference>
<dbReference type="PANTHER" id="PTHR11078">
    <property type="entry name" value="N UTILIZATION SUBSTANCE PROTEIN B-RELATED"/>
    <property type="match status" value="1"/>
</dbReference>
<keyword evidence="2 6" id="KW-0889">Transcription antitermination</keyword>
<evidence type="ECO:0000259" key="8">
    <source>
        <dbReference type="Pfam" id="PF01029"/>
    </source>
</evidence>
<dbReference type="AlphaFoldDB" id="A0A926DDY0"/>
<evidence type="ECO:0000313" key="10">
    <source>
        <dbReference type="Proteomes" id="UP000620366"/>
    </source>
</evidence>
<dbReference type="GO" id="GO:0005829">
    <property type="term" value="C:cytosol"/>
    <property type="evidence" value="ECO:0007669"/>
    <property type="project" value="TreeGrafter"/>
</dbReference>
<keyword evidence="3 6" id="KW-0694">RNA-binding</keyword>
<dbReference type="PANTHER" id="PTHR11078:SF3">
    <property type="entry name" value="ANTITERMINATION NUSB DOMAIN-CONTAINING PROTEIN"/>
    <property type="match status" value="1"/>
</dbReference>
<evidence type="ECO:0000256" key="7">
    <source>
        <dbReference type="SAM" id="MobiDB-lite"/>
    </source>
</evidence>
<dbReference type="GO" id="GO:0031564">
    <property type="term" value="P:transcription antitermination"/>
    <property type="evidence" value="ECO:0007669"/>
    <property type="project" value="UniProtKB-KW"/>
</dbReference>